<dbReference type="EMBL" id="JAUTWS010000015">
    <property type="protein sequence ID" value="MDO9710064.1"/>
    <property type="molecule type" value="Genomic_DNA"/>
</dbReference>
<dbReference type="InterPro" id="IPR029058">
    <property type="entry name" value="AB_hydrolase_fold"/>
</dbReference>
<dbReference type="Gene3D" id="3.40.50.1820">
    <property type="entry name" value="alpha/beta hydrolase"/>
    <property type="match status" value="1"/>
</dbReference>
<reference evidence="1 2" key="1">
    <citation type="submission" date="2023-08" db="EMBL/GenBank/DDBJ databases">
        <title>The draft genome sequence of Paracraurococcus sp. LOR1-02.</title>
        <authorList>
            <person name="Kingkaew E."/>
            <person name="Tanasupawat S."/>
        </authorList>
    </citation>
    <scope>NUCLEOTIDE SEQUENCE [LARGE SCALE GENOMIC DNA]</scope>
    <source>
        <strain evidence="1 2">LOR1-02</strain>
    </source>
</reference>
<gene>
    <name evidence="1" type="ORF">Q7A36_17050</name>
</gene>
<organism evidence="1 2">
    <name type="scientific">Paracraurococcus lichenis</name>
    <dbReference type="NCBI Taxonomy" id="3064888"/>
    <lineage>
        <taxon>Bacteria</taxon>
        <taxon>Pseudomonadati</taxon>
        <taxon>Pseudomonadota</taxon>
        <taxon>Alphaproteobacteria</taxon>
        <taxon>Acetobacterales</taxon>
        <taxon>Roseomonadaceae</taxon>
        <taxon>Paracraurococcus</taxon>
    </lineage>
</organism>
<sequence>MQLWRGAADEVLPHPWHAEQIRRFLPAAPEMHVVPRAGHYAFLAPCPEGMAAAVPEICLDPPGFDRVAFHRALNRDVVGFFRKVLK</sequence>
<accession>A0ABT9E1M7</accession>
<dbReference type="RefSeq" id="WP_305104927.1">
    <property type="nucleotide sequence ID" value="NZ_JAUTWS010000015.1"/>
</dbReference>
<evidence type="ECO:0008006" key="3">
    <source>
        <dbReference type="Google" id="ProtNLM"/>
    </source>
</evidence>
<protein>
    <recommendedName>
        <fullName evidence="3">Alpha/beta hydrolase</fullName>
    </recommendedName>
</protein>
<evidence type="ECO:0000313" key="2">
    <source>
        <dbReference type="Proteomes" id="UP001243009"/>
    </source>
</evidence>
<comment type="caution">
    <text evidence="1">The sequence shown here is derived from an EMBL/GenBank/DDBJ whole genome shotgun (WGS) entry which is preliminary data.</text>
</comment>
<dbReference type="Proteomes" id="UP001243009">
    <property type="component" value="Unassembled WGS sequence"/>
</dbReference>
<evidence type="ECO:0000313" key="1">
    <source>
        <dbReference type="EMBL" id="MDO9710064.1"/>
    </source>
</evidence>
<name>A0ABT9E1M7_9PROT</name>
<proteinExistence type="predicted"/>
<keyword evidence="2" id="KW-1185">Reference proteome</keyword>
<dbReference type="SUPFAM" id="SSF53474">
    <property type="entry name" value="alpha/beta-Hydrolases"/>
    <property type="match status" value="1"/>
</dbReference>